<protein>
    <recommendedName>
        <fullName evidence="2">TIGR04076 family protein</fullName>
    </recommendedName>
</protein>
<proteinExistence type="predicted"/>
<accession>X1F5B7</accession>
<dbReference type="EMBL" id="BARU01002141">
    <property type="protein sequence ID" value="GAH24564.1"/>
    <property type="molecule type" value="Genomic_DNA"/>
</dbReference>
<dbReference type="NCBIfam" id="TIGR04076">
    <property type="entry name" value="TIGR04076 family protein"/>
    <property type="match status" value="1"/>
</dbReference>
<name>X1F5B7_9ZZZZ</name>
<comment type="caution">
    <text evidence="1">The sequence shown here is derived from an EMBL/GenBank/DDBJ whole genome shotgun (WGS) entry which is preliminary data.</text>
</comment>
<dbReference type="AlphaFoldDB" id="X1F5B7"/>
<dbReference type="InterPro" id="IPR023811">
    <property type="entry name" value="CHP04076"/>
</dbReference>
<gene>
    <name evidence="1" type="ORF">S03H2_05194</name>
</gene>
<evidence type="ECO:0008006" key="2">
    <source>
        <dbReference type="Google" id="ProtNLM"/>
    </source>
</evidence>
<sequence length="88" mass="9773">MSESYKVSIRVISQKGSCAQEHKVGDQWIVARETPEGICLSAFDTLFPSLRVLMFGGSFPWESDPDVTTVACPDAVNPVVFELRRLPE</sequence>
<organism evidence="1">
    <name type="scientific">marine sediment metagenome</name>
    <dbReference type="NCBI Taxonomy" id="412755"/>
    <lineage>
        <taxon>unclassified sequences</taxon>
        <taxon>metagenomes</taxon>
        <taxon>ecological metagenomes</taxon>
    </lineage>
</organism>
<reference evidence="1" key="1">
    <citation type="journal article" date="2014" name="Front. Microbiol.">
        <title>High frequency of phylogenetically diverse reductive dehalogenase-homologous genes in deep subseafloor sedimentary metagenomes.</title>
        <authorList>
            <person name="Kawai M."/>
            <person name="Futagami T."/>
            <person name="Toyoda A."/>
            <person name="Takaki Y."/>
            <person name="Nishi S."/>
            <person name="Hori S."/>
            <person name="Arai W."/>
            <person name="Tsubouchi T."/>
            <person name="Morono Y."/>
            <person name="Uchiyama I."/>
            <person name="Ito T."/>
            <person name="Fujiyama A."/>
            <person name="Inagaki F."/>
            <person name="Takami H."/>
        </authorList>
    </citation>
    <scope>NUCLEOTIDE SEQUENCE</scope>
    <source>
        <strain evidence="1">Expedition CK06-06</strain>
    </source>
</reference>
<evidence type="ECO:0000313" key="1">
    <source>
        <dbReference type="EMBL" id="GAH24564.1"/>
    </source>
</evidence>